<accession>A0A7J7F511</accession>
<feature type="compositionally biased region" description="Basic and acidic residues" evidence="1">
    <location>
        <begin position="1"/>
        <end position="12"/>
    </location>
</feature>
<sequence length="120" mass="13291">MYTDRHKEEEPQGGHSQCRRRETMQSDAAEGERCRGSKCDRPWGSCNALHVTGVLHTTTSRISRIVTTGKEQGPESAPKGQAPQRRPDVGHGPHLTTCRDPMCDNRMFQPSCAGRSDEGD</sequence>
<dbReference type="Proteomes" id="UP000551758">
    <property type="component" value="Unassembled WGS sequence"/>
</dbReference>
<evidence type="ECO:0000313" key="3">
    <source>
        <dbReference type="Proteomes" id="UP000551758"/>
    </source>
</evidence>
<evidence type="ECO:0000313" key="2">
    <source>
        <dbReference type="EMBL" id="KAF5923047.1"/>
    </source>
</evidence>
<protein>
    <submittedName>
        <fullName evidence="2">Uncharacterized protein</fullName>
    </submittedName>
</protein>
<proteinExistence type="predicted"/>
<comment type="caution">
    <text evidence="2">The sequence shown here is derived from an EMBL/GenBank/DDBJ whole genome shotgun (WGS) entry which is preliminary data.</text>
</comment>
<feature type="region of interest" description="Disordered" evidence="1">
    <location>
        <begin position="1"/>
        <end position="39"/>
    </location>
</feature>
<organism evidence="2 3">
    <name type="scientific">Diceros bicornis minor</name>
    <name type="common">South-central black rhinoceros</name>
    <dbReference type="NCBI Taxonomy" id="77932"/>
    <lineage>
        <taxon>Eukaryota</taxon>
        <taxon>Metazoa</taxon>
        <taxon>Chordata</taxon>
        <taxon>Craniata</taxon>
        <taxon>Vertebrata</taxon>
        <taxon>Euteleostomi</taxon>
        <taxon>Mammalia</taxon>
        <taxon>Eutheria</taxon>
        <taxon>Laurasiatheria</taxon>
        <taxon>Perissodactyla</taxon>
        <taxon>Rhinocerotidae</taxon>
        <taxon>Diceros</taxon>
    </lineage>
</organism>
<evidence type="ECO:0000256" key="1">
    <source>
        <dbReference type="SAM" id="MobiDB-lite"/>
    </source>
</evidence>
<feature type="compositionally biased region" description="Basic and acidic residues" evidence="1">
    <location>
        <begin position="19"/>
        <end position="39"/>
    </location>
</feature>
<gene>
    <name evidence="2" type="ORF">HPG69_016513</name>
</gene>
<dbReference type="EMBL" id="JACDTQ010001372">
    <property type="protein sequence ID" value="KAF5923047.1"/>
    <property type="molecule type" value="Genomic_DNA"/>
</dbReference>
<reference evidence="2 3" key="1">
    <citation type="journal article" date="2020" name="Mol. Biol. Evol.">
        <title>Interspecific Gene Flow and the Evolution of Specialization in Black and White Rhinoceros.</title>
        <authorList>
            <person name="Moodley Y."/>
            <person name="Westbury M.V."/>
            <person name="Russo I.M."/>
            <person name="Gopalakrishnan S."/>
            <person name="Rakotoarivelo A."/>
            <person name="Olsen R.A."/>
            <person name="Prost S."/>
            <person name="Tunstall T."/>
            <person name="Ryder O.A."/>
            <person name="Dalen L."/>
            <person name="Bruford M.W."/>
        </authorList>
    </citation>
    <scope>NUCLEOTIDE SEQUENCE [LARGE SCALE GENOMIC DNA]</scope>
    <source>
        <strain evidence="2">SBR-YM</strain>
        <tissue evidence="2">Skin</tissue>
    </source>
</reference>
<feature type="region of interest" description="Disordered" evidence="1">
    <location>
        <begin position="67"/>
        <end position="120"/>
    </location>
</feature>
<name>A0A7J7F511_DICBM</name>
<keyword evidence="3" id="KW-1185">Reference proteome</keyword>
<dbReference type="AlphaFoldDB" id="A0A7J7F511"/>